<accession>A0A6B8M914</accession>
<protein>
    <submittedName>
        <fullName evidence="2">Acyl carrier protein</fullName>
    </submittedName>
</protein>
<dbReference type="InterPro" id="IPR009081">
    <property type="entry name" value="PP-bd_ACP"/>
</dbReference>
<name>A0A6B8M914_9HYPH</name>
<gene>
    <name evidence="2" type="ORF">F7D14_16335</name>
</gene>
<keyword evidence="3" id="KW-1185">Reference proteome</keyword>
<feature type="domain" description="Carrier" evidence="1">
    <location>
        <begin position="14"/>
        <end position="72"/>
    </location>
</feature>
<evidence type="ECO:0000313" key="3">
    <source>
        <dbReference type="Proteomes" id="UP000422569"/>
    </source>
</evidence>
<dbReference type="RefSeq" id="WP_026016338.1">
    <property type="nucleotide sequence ID" value="NZ_CP044331.1"/>
</dbReference>
<evidence type="ECO:0000259" key="1">
    <source>
        <dbReference type="Pfam" id="PF00550"/>
    </source>
</evidence>
<reference evidence="2 3" key="1">
    <citation type="submission" date="2019-09" db="EMBL/GenBank/DDBJ databases">
        <title>Isolation and complete genome sequencing of Methylocystis species.</title>
        <authorList>
            <person name="Rumah B.L."/>
            <person name="Stead C.E."/>
            <person name="Stevens B.C."/>
            <person name="Minton N.P."/>
            <person name="Grosse-Honebrink A."/>
            <person name="Zhang Y."/>
        </authorList>
    </citation>
    <scope>NUCLEOTIDE SEQUENCE [LARGE SCALE GENOMIC DNA]</scope>
    <source>
        <strain evidence="2 3">BRCS2</strain>
    </source>
</reference>
<dbReference type="KEGG" id="mpar:F7D14_16335"/>
<evidence type="ECO:0000313" key="2">
    <source>
        <dbReference type="EMBL" id="QGM98895.1"/>
    </source>
</evidence>
<dbReference type="InterPro" id="IPR036736">
    <property type="entry name" value="ACP-like_sf"/>
</dbReference>
<dbReference type="Gene3D" id="1.10.1200.10">
    <property type="entry name" value="ACP-like"/>
    <property type="match status" value="1"/>
</dbReference>
<sequence>MIETIRRLLQENGRLHTPIENLPNNADLYQAGLTPFAAIRTMLALEEAFDVEFPVNMLRRQSFSSIDAIVGCLTELKSVADARQAA</sequence>
<dbReference type="NCBIfam" id="NF005480">
    <property type="entry name" value="PRK07081.1"/>
    <property type="match status" value="1"/>
</dbReference>
<dbReference type="Pfam" id="PF00550">
    <property type="entry name" value="PP-binding"/>
    <property type="match status" value="1"/>
</dbReference>
<dbReference type="SUPFAM" id="SSF47336">
    <property type="entry name" value="ACP-like"/>
    <property type="match status" value="1"/>
</dbReference>
<dbReference type="AlphaFoldDB" id="A0A6B8M914"/>
<organism evidence="2 3">
    <name type="scientific">Methylocystis parvus</name>
    <dbReference type="NCBI Taxonomy" id="134"/>
    <lineage>
        <taxon>Bacteria</taxon>
        <taxon>Pseudomonadati</taxon>
        <taxon>Pseudomonadota</taxon>
        <taxon>Alphaproteobacteria</taxon>
        <taxon>Hyphomicrobiales</taxon>
        <taxon>Methylocystaceae</taxon>
        <taxon>Methylocystis</taxon>
    </lineage>
</organism>
<dbReference type="EMBL" id="CP044331">
    <property type="protein sequence ID" value="QGM98895.1"/>
    <property type="molecule type" value="Genomic_DNA"/>
</dbReference>
<proteinExistence type="predicted"/>
<dbReference type="Proteomes" id="UP000422569">
    <property type="component" value="Chromosome"/>
</dbReference>